<dbReference type="EMBL" id="CP002630">
    <property type="protein sequence ID" value="AEB11390.1"/>
    <property type="molecule type" value="Genomic_DNA"/>
</dbReference>
<dbReference type="InterPro" id="IPR036520">
    <property type="entry name" value="UPF0759_sf"/>
</dbReference>
<dbReference type="STRING" id="869210.Marky_0640"/>
<dbReference type="Proteomes" id="UP000007030">
    <property type="component" value="Chromosome"/>
</dbReference>
<accession>F2NQ79</accession>
<dbReference type="InterPro" id="IPR002763">
    <property type="entry name" value="DUF72"/>
</dbReference>
<protein>
    <recommendedName>
        <fullName evidence="3">DUF72 domain-containing protein</fullName>
    </recommendedName>
</protein>
<dbReference type="Gene3D" id="3.20.20.410">
    <property type="entry name" value="Protein of unknown function UPF0759"/>
    <property type="match status" value="1"/>
</dbReference>
<dbReference type="HOGENOM" id="CLU_1439525_0_0_0"/>
<gene>
    <name evidence="1" type="ordered locus">Marky_0640</name>
</gene>
<dbReference type="KEGG" id="mhd:Marky_0640"/>
<evidence type="ECO:0000313" key="1">
    <source>
        <dbReference type="EMBL" id="AEB11390.1"/>
    </source>
</evidence>
<dbReference type="AlphaFoldDB" id="F2NQ79"/>
<dbReference type="Pfam" id="PF01904">
    <property type="entry name" value="DUF72"/>
    <property type="match status" value="1"/>
</dbReference>
<sequence>MRIGTLGYKRDAPLYEGLPYARRFARYAALFDTVELPSTRNRVPSWRTVSRWRARAPEGFRYSFLAPKHLRYTPSGTERRALRRFLRRHRTLGAARGAVRFQLPEDLDPEAFAAWLQLLAEVGIPGEYAFETPRADLAERVLEAGHAVVNHPEGPFLYLIDPPRLPEARGYAYFSRLEDALHALKAKP</sequence>
<dbReference type="PANTHER" id="PTHR30348">
    <property type="entry name" value="UNCHARACTERIZED PROTEIN YECE"/>
    <property type="match status" value="1"/>
</dbReference>
<proteinExistence type="predicted"/>
<name>F2NQ79_MARHT</name>
<dbReference type="OrthoDB" id="31893at2"/>
<evidence type="ECO:0000313" key="2">
    <source>
        <dbReference type="Proteomes" id="UP000007030"/>
    </source>
</evidence>
<dbReference type="RefSeq" id="WP_013703442.1">
    <property type="nucleotide sequence ID" value="NC_015387.1"/>
</dbReference>
<dbReference type="eggNOG" id="COG1801">
    <property type="taxonomic scope" value="Bacteria"/>
</dbReference>
<reference evidence="1 2" key="1">
    <citation type="journal article" date="2012" name="Stand. Genomic Sci.">
        <title>Complete genome sequence of the aerobic, heterotroph Marinithermus hydrothermalis type strain (T1(T)) from a deep-sea hydrothermal vent chimney.</title>
        <authorList>
            <person name="Copeland A."/>
            <person name="Gu W."/>
            <person name="Yasawong M."/>
            <person name="Lapidus A."/>
            <person name="Lucas S."/>
            <person name="Deshpande S."/>
            <person name="Pagani I."/>
            <person name="Tapia R."/>
            <person name="Cheng J.F."/>
            <person name="Goodwin L.A."/>
            <person name="Pitluck S."/>
            <person name="Liolios K."/>
            <person name="Ivanova N."/>
            <person name="Mavromatis K."/>
            <person name="Mikhailova N."/>
            <person name="Pati A."/>
            <person name="Chen A."/>
            <person name="Palaniappan K."/>
            <person name="Land M."/>
            <person name="Pan C."/>
            <person name="Brambilla E.M."/>
            <person name="Rohde M."/>
            <person name="Tindall B.J."/>
            <person name="Sikorski J."/>
            <person name="Goker M."/>
            <person name="Detter J.C."/>
            <person name="Bristow J."/>
            <person name="Eisen J.A."/>
            <person name="Markowitz V."/>
            <person name="Hugenholtz P."/>
            <person name="Kyrpides N.C."/>
            <person name="Klenk H.P."/>
            <person name="Woyke T."/>
        </authorList>
    </citation>
    <scope>NUCLEOTIDE SEQUENCE [LARGE SCALE GENOMIC DNA]</scope>
    <source>
        <strain evidence="2">DSM 14884 / JCM 11576 / T1</strain>
    </source>
</reference>
<organism evidence="1 2">
    <name type="scientific">Marinithermus hydrothermalis (strain DSM 14884 / JCM 11576 / T1)</name>
    <dbReference type="NCBI Taxonomy" id="869210"/>
    <lineage>
        <taxon>Bacteria</taxon>
        <taxon>Thermotogati</taxon>
        <taxon>Deinococcota</taxon>
        <taxon>Deinococci</taxon>
        <taxon>Thermales</taxon>
        <taxon>Thermaceae</taxon>
        <taxon>Marinithermus</taxon>
    </lineage>
</organism>
<dbReference type="PANTHER" id="PTHR30348:SF4">
    <property type="entry name" value="DUF72 DOMAIN-CONTAINING PROTEIN"/>
    <property type="match status" value="1"/>
</dbReference>
<keyword evidence="2" id="KW-1185">Reference proteome</keyword>
<evidence type="ECO:0008006" key="3">
    <source>
        <dbReference type="Google" id="ProtNLM"/>
    </source>
</evidence>
<dbReference type="SUPFAM" id="SSF117396">
    <property type="entry name" value="TM1631-like"/>
    <property type="match status" value="1"/>
</dbReference>